<dbReference type="SMART" id="SM00448">
    <property type="entry name" value="REC"/>
    <property type="match status" value="1"/>
</dbReference>
<dbReference type="GO" id="GO:0000160">
    <property type="term" value="P:phosphorelay signal transduction system"/>
    <property type="evidence" value="ECO:0007669"/>
    <property type="project" value="InterPro"/>
</dbReference>
<keyword evidence="2" id="KW-0597">Phosphoprotein</keyword>
<dbReference type="EMBL" id="LOCO01000001">
    <property type="protein sequence ID" value="KXO12191.1"/>
    <property type="molecule type" value="Genomic_DNA"/>
</dbReference>
<evidence type="ECO:0000259" key="3">
    <source>
        <dbReference type="PROSITE" id="PS50043"/>
    </source>
</evidence>
<dbReference type="PROSITE" id="PS50043">
    <property type="entry name" value="HTH_LUXR_2"/>
    <property type="match status" value="1"/>
</dbReference>
<dbReference type="CDD" id="cd06170">
    <property type="entry name" value="LuxR_C_like"/>
    <property type="match status" value="1"/>
</dbReference>
<feature type="domain" description="Response regulatory" evidence="4">
    <location>
        <begin position="23"/>
        <end position="140"/>
    </location>
</feature>
<accession>A0A137SID7</accession>
<evidence type="ECO:0000256" key="1">
    <source>
        <dbReference type="ARBA" id="ARBA00023125"/>
    </source>
</evidence>
<dbReference type="InterPro" id="IPR000792">
    <property type="entry name" value="Tscrpt_reg_LuxR_C"/>
</dbReference>
<dbReference type="PRINTS" id="PR00038">
    <property type="entry name" value="HTHLUXR"/>
</dbReference>
<dbReference type="InterPro" id="IPR036388">
    <property type="entry name" value="WH-like_DNA-bd_sf"/>
</dbReference>
<dbReference type="Gene3D" id="3.40.50.2300">
    <property type="match status" value="1"/>
</dbReference>
<keyword evidence="6" id="KW-1185">Reference proteome</keyword>
<evidence type="ECO:0000313" key="6">
    <source>
        <dbReference type="Proteomes" id="UP000070282"/>
    </source>
</evidence>
<dbReference type="InterPro" id="IPR016032">
    <property type="entry name" value="Sig_transdc_resp-reg_C-effctor"/>
</dbReference>
<dbReference type="GO" id="GO:0006355">
    <property type="term" value="P:regulation of DNA-templated transcription"/>
    <property type="evidence" value="ECO:0007669"/>
    <property type="project" value="InterPro"/>
</dbReference>
<gene>
    <name evidence="5" type="ORF">J122_238</name>
</gene>
<evidence type="ECO:0000256" key="2">
    <source>
        <dbReference type="PROSITE-ProRule" id="PRU00169"/>
    </source>
</evidence>
<reference evidence="6" key="1">
    <citation type="submission" date="2015-12" db="EMBL/GenBank/DDBJ databases">
        <authorList>
            <person name="Lima A."/>
            <person name="Farahani Zayas N."/>
            <person name="Castro Da Silva M.A."/>
            <person name="Cabral A."/>
            <person name="Pessatti M.L."/>
        </authorList>
    </citation>
    <scope>NUCLEOTIDE SEQUENCE [LARGE SCALE GENOMIC DNA]</scope>
    <source>
        <strain evidence="6">LAMA 842</strain>
    </source>
</reference>
<organism evidence="5 6">
    <name type="scientific">Marinobacter excellens LAMA 842</name>
    <dbReference type="NCBI Taxonomy" id="1306954"/>
    <lineage>
        <taxon>Bacteria</taxon>
        <taxon>Pseudomonadati</taxon>
        <taxon>Pseudomonadota</taxon>
        <taxon>Gammaproteobacteria</taxon>
        <taxon>Pseudomonadales</taxon>
        <taxon>Marinobacteraceae</taxon>
        <taxon>Marinobacter</taxon>
    </lineage>
</organism>
<evidence type="ECO:0000313" key="5">
    <source>
        <dbReference type="EMBL" id="KXO12191.1"/>
    </source>
</evidence>
<dbReference type="PANTHER" id="PTHR45566">
    <property type="entry name" value="HTH-TYPE TRANSCRIPTIONAL REGULATOR YHJB-RELATED"/>
    <property type="match status" value="1"/>
</dbReference>
<comment type="caution">
    <text evidence="5">The sequence shown here is derived from an EMBL/GenBank/DDBJ whole genome shotgun (WGS) entry which is preliminary data.</text>
</comment>
<name>A0A137SID7_9GAMM</name>
<dbReference type="InterPro" id="IPR011006">
    <property type="entry name" value="CheY-like_superfamily"/>
</dbReference>
<dbReference type="PATRIC" id="fig|1306954.6.peg.233"/>
<dbReference type="CDD" id="cd00156">
    <property type="entry name" value="REC"/>
    <property type="match status" value="1"/>
</dbReference>
<dbReference type="InterPro" id="IPR001789">
    <property type="entry name" value="Sig_transdc_resp-reg_receiver"/>
</dbReference>
<dbReference type="InterPro" id="IPR051015">
    <property type="entry name" value="EvgA-like"/>
</dbReference>
<dbReference type="SMART" id="SM00421">
    <property type="entry name" value="HTH_LUXR"/>
    <property type="match status" value="1"/>
</dbReference>
<feature type="domain" description="HTH luxR-type" evidence="3">
    <location>
        <begin position="153"/>
        <end position="218"/>
    </location>
</feature>
<keyword evidence="1" id="KW-0238">DNA-binding</keyword>
<dbReference type="PROSITE" id="PS50110">
    <property type="entry name" value="RESPONSE_REGULATORY"/>
    <property type="match status" value="1"/>
</dbReference>
<dbReference type="Pfam" id="PF00196">
    <property type="entry name" value="GerE"/>
    <property type="match status" value="1"/>
</dbReference>
<dbReference type="SUPFAM" id="SSF52172">
    <property type="entry name" value="CheY-like"/>
    <property type="match status" value="1"/>
</dbReference>
<dbReference type="Gene3D" id="1.10.10.10">
    <property type="entry name" value="Winged helix-like DNA-binding domain superfamily/Winged helix DNA-binding domain"/>
    <property type="match status" value="1"/>
</dbReference>
<feature type="modified residue" description="4-aspartylphosphate" evidence="2">
    <location>
        <position position="75"/>
    </location>
</feature>
<sequence length="220" mass="23281">MIATTLGRGAESAPASAVSLFGRVLLVDDHALFAQGLAGLIQQEMLAAQVKIVSSVEQAADALRHDDNIDLVLLDVALNGEVGLSLFARLSGQSAKPPIVIISSSDDEGTVRAARAAGAKGFLAKSASRASLVRMMRAVGQGQSYFPGGLTAFATDDLPLTPRQREVLALLAQGFPNKRICQSLDLTEHTVKTHLKAIFTQLGVHNRTECVNKARALGWL</sequence>
<dbReference type="SUPFAM" id="SSF46894">
    <property type="entry name" value="C-terminal effector domain of the bipartite response regulators"/>
    <property type="match status" value="1"/>
</dbReference>
<dbReference type="Proteomes" id="UP000070282">
    <property type="component" value="Unassembled WGS sequence"/>
</dbReference>
<dbReference type="AlphaFoldDB" id="A0A137SID7"/>
<dbReference type="RefSeq" id="WP_061330766.1">
    <property type="nucleotide sequence ID" value="NZ_LOCO01000001.1"/>
</dbReference>
<dbReference type="Pfam" id="PF00072">
    <property type="entry name" value="Response_reg"/>
    <property type="match status" value="1"/>
</dbReference>
<dbReference type="PANTHER" id="PTHR45566:SF1">
    <property type="entry name" value="HTH-TYPE TRANSCRIPTIONAL REGULATOR YHJB-RELATED"/>
    <property type="match status" value="1"/>
</dbReference>
<proteinExistence type="predicted"/>
<protein>
    <submittedName>
        <fullName evidence="5">Uncharacterized protein</fullName>
    </submittedName>
</protein>
<dbReference type="GO" id="GO:0003677">
    <property type="term" value="F:DNA binding"/>
    <property type="evidence" value="ECO:0007669"/>
    <property type="project" value="UniProtKB-KW"/>
</dbReference>
<evidence type="ECO:0000259" key="4">
    <source>
        <dbReference type="PROSITE" id="PS50110"/>
    </source>
</evidence>